<keyword evidence="3" id="KW-1185">Reference proteome</keyword>
<feature type="transmembrane region" description="Helical" evidence="1">
    <location>
        <begin position="94"/>
        <end position="114"/>
    </location>
</feature>
<dbReference type="Proteomes" id="UP000197025">
    <property type="component" value="Unassembled WGS sequence"/>
</dbReference>
<proteinExistence type="predicted"/>
<dbReference type="RefSeq" id="WP_088571151.1">
    <property type="nucleotide sequence ID" value="NZ_FYEK01000027.1"/>
</dbReference>
<gene>
    <name evidence="2" type="ORF">SAMN02746019_00009050</name>
</gene>
<evidence type="ECO:0000256" key="1">
    <source>
        <dbReference type="SAM" id="Phobius"/>
    </source>
</evidence>
<name>A0A212QZ02_9CHLR</name>
<keyword evidence="1" id="KW-1133">Transmembrane helix</keyword>
<feature type="transmembrane region" description="Helical" evidence="1">
    <location>
        <begin position="40"/>
        <end position="58"/>
    </location>
</feature>
<evidence type="ECO:0000313" key="2">
    <source>
        <dbReference type="EMBL" id="SNB64978.1"/>
    </source>
</evidence>
<sequence>MTRFYRGGLEIVGLLILAVGLAALLSGAQGALTFRGISDGLFWVGVLYMLIAAFPAVAEMGGNMAAPWQALREQRPLPDVLREQRARYAPWMAVSWRFGLAALLCLALGLGLGLL</sequence>
<dbReference type="EMBL" id="FYEK01000027">
    <property type="protein sequence ID" value="SNB64978.1"/>
    <property type="molecule type" value="Genomic_DNA"/>
</dbReference>
<accession>A0A212QZ02</accession>
<evidence type="ECO:0000313" key="3">
    <source>
        <dbReference type="Proteomes" id="UP000197025"/>
    </source>
</evidence>
<reference evidence="3" key="1">
    <citation type="submission" date="2017-06" db="EMBL/GenBank/DDBJ databases">
        <authorList>
            <person name="Varghese N."/>
            <person name="Submissions S."/>
        </authorList>
    </citation>
    <scope>NUCLEOTIDE SEQUENCE [LARGE SCALE GENOMIC DNA]</scope>
    <source>
        <strain evidence="3">JAD2</strain>
    </source>
</reference>
<protein>
    <submittedName>
        <fullName evidence="2">Uncharacterized protein</fullName>
    </submittedName>
</protein>
<keyword evidence="1" id="KW-0472">Membrane</keyword>
<dbReference type="AlphaFoldDB" id="A0A212QZ02"/>
<organism evidence="2 3">
    <name type="scientific">Thermoflexus hugenholtzii JAD2</name>
    <dbReference type="NCBI Taxonomy" id="877466"/>
    <lineage>
        <taxon>Bacteria</taxon>
        <taxon>Bacillati</taxon>
        <taxon>Chloroflexota</taxon>
        <taxon>Thermoflexia</taxon>
        <taxon>Thermoflexales</taxon>
        <taxon>Thermoflexaceae</taxon>
        <taxon>Thermoflexus</taxon>
    </lineage>
</organism>
<dbReference type="InParanoid" id="A0A212QZ02"/>
<keyword evidence="1" id="KW-0812">Transmembrane</keyword>